<gene>
    <name evidence="3" type="ORF">DFH07DRAFT_814060</name>
</gene>
<dbReference type="Proteomes" id="UP001215280">
    <property type="component" value="Unassembled WGS sequence"/>
</dbReference>
<feature type="region of interest" description="Disordered" evidence="1">
    <location>
        <begin position="96"/>
        <end position="135"/>
    </location>
</feature>
<feature type="compositionally biased region" description="Basic residues" evidence="1">
    <location>
        <begin position="105"/>
        <end position="133"/>
    </location>
</feature>
<evidence type="ECO:0000313" key="3">
    <source>
        <dbReference type="EMBL" id="KAJ7762353.1"/>
    </source>
</evidence>
<evidence type="ECO:0000256" key="2">
    <source>
        <dbReference type="SAM" id="Phobius"/>
    </source>
</evidence>
<keyword evidence="2" id="KW-0812">Transmembrane</keyword>
<keyword evidence="4" id="KW-1185">Reference proteome</keyword>
<proteinExistence type="predicted"/>
<reference evidence="3" key="1">
    <citation type="submission" date="2023-03" db="EMBL/GenBank/DDBJ databases">
        <title>Massive genome expansion in bonnet fungi (Mycena s.s.) driven by repeated elements and novel gene families across ecological guilds.</title>
        <authorList>
            <consortium name="Lawrence Berkeley National Laboratory"/>
            <person name="Harder C.B."/>
            <person name="Miyauchi S."/>
            <person name="Viragh M."/>
            <person name="Kuo A."/>
            <person name="Thoen E."/>
            <person name="Andreopoulos B."/>
            <person name="Lu D."/>
            <person name="Skrede I."/>
            <person name="Drula E."/>
            <person name="Henrissat B."/>
            <person name="Morin E."/>
            <person name="Kohler A."/>
            <person name="Barry K."/>
            <person name="LaButti K."/>
            <person name="Morin E."/>
            <person name="Salamov A."/>
            <person name="Lipzen A."/>
            <person name="Mereny Z."/>
            <person name="Hegedus B."/>
            <person name="Baldrian P."/>
            <person name="Stursova M."/>
            <person name="Weitz H."/>
            <person name="Taylor A."/>
            <person name="Grigoriev I.V."/>
            <person name="Nagy L.G."/>
            <person name="Martin F."/>
            <person name="Kauserud H."/>
        </authorList>
    </citation>
    <scope>NUCLEOTIDE SEQUENCE</scope>
    <source>
        <strain evidence="3">CBHHK188m</strain>
    </source>
</reference>
<name>A0AAD7JD25_9AGAR</name>
<dbReference type="EMBL" id="JARJLG010000043">
    <property type="protein sequence ID" value="KAJ7762353.1"/>
    <property type="molecule type" value="Genomic_DNA"/>
</dbReference>
<dbReference type="AlphaFoldDB" id="A0AAD7JD25"/>
<organism evidence="3 4">
    <name type="scientific">Mycena maculata</name>
    <dbReference type="NCBI Taxonomy" id="230809"/>
    <lineage>
        <taxon>Eukaryota</taxon>
        <taxon>Fungi</taxon>
        <taxon>Dikarya</taxon>
        <taxon>Basidiomycota</taxon>
        <taxon>Agaricomycotina</taxon>
        <taxon>Agaricomycetes</taxon>
        <taxon>Agaricomycetidae</taxon>
        <taxon>Agaricales</taxon>
        <taxon>Marasmiineae</taxon>
        <taxon>Mycenaceae</taxon>
        <taxon>Mycena</taxon>
    </lineage>
</organism>
<comment type="caution">
    <text evidence="3">The sequence shown here is derived from an EMBL/GenBank/DDBJ whole genome shotgun (WGS) entry which is preliminary data.</text>
</comment>
<keyword evidence="2" id="KW-1133">Transmembrane helix</keyword>
<accession>A0AAD7JD25</accession>
<sequence>MHVLLRLDFLGFSVRLRIVVLWSDFLDSALLGRGGKGCLGGRLLDVDVFVVVFVALLILFFLLFSGRVGVCQQERGQTRLGLVKYKHKRPTRDRTAILPAGLPLRPRRPRRPRPRSSPRSRRYPPPLRHHRVQRGLAPPCCRGRARNLLAGQPLACGQ</sequence>
<evidence type="ECO:0000313" key="4">
    <source>
        <dbReference type="Proteomes" id="UP001215280"/>
    </source>
</evidence>
<keyword evidence="2" id="KW-0472">Membrane</keyword>
<protein>
    <submittedName>
        <fullName evidence="3">Uncharacterized protein</fullName>
    </submittedName>
</protein>
<evidence type="ECO:0000256" key="1">
    <source>
        <dbReference type="SAM" id="MobiDB-lite"/>
    </source>
</evidence>
<feature type="transmembrane region" description="Helical" evidence="2">
    <location>
        <begin position="43"/>
        <end position="64"/>
    </location>
</feature>